<dbReference type="InterPro" id="IPR029044">
    <property type="entry name" value="Nucleotide-diphossugar_trans"/>
</dbReference>
<dbReference type="Proteomes" id="UP001487296">
    <property type="component" value="Unassembled WGS sequence"/>
</dbReference>
<dbReference type="PANTHER" id="PTHR22916">
    <property type="entry name" value="GLYCOSYLTRANSFERASE"/>
    <property type="match status" value="1"/>
</dbReference>
<dbReference type="EMBL" id="JBBNFP010000004">
    <property type="protein sequence ID" value="MEQ2485866.1"/>
    <property type="molecule type" value="Genomic_DNA"/>
</dbReference>
<evidence type="ECO:0000259" key="1">
    <source>
        <dbReference type="Pfam" id="PF00535"/>
    </source>
</evidence>
<dbReference type="InterPro" id="IPR001173">
    <property type="entry name" value="Glyco_trans_2-like"/>
</dbReference>
<keyword evidence="3" id="KW-1185">Reference proteome</keyword>
<dbReference type="RefSeq" id="WP_252344844.1">
    <property type="nucleotide sequence ID" value="NZ_JAHKBE010000003.1"/>
</dbReference>
<protein>
    <submittedName>
        <fullName evidence="2">Glycosyltransferase</fullName>
        <ecNumber evidence="2">2.4.-.-</ecNumber>
    </submittedName>
</protein>
<feature type="domain" description="Glycosyltransferase 2-like" evidence="1">
    <location>
        <begin position="8"/>
        <end position="126"/>
    </location>
</feature>
<name>A0ABV1FN97_9BACT</name>
<gene>
    <name evidence="2" type="ORF">AAAT34_02205</name>
</gene>
<proteinExistence type="predicted"/>
<evidence type="ECO:0000313" key="2">
    <source>
        <dbReference type="EMBL" id="MEQ2485866.1"/>
    </source>
</evidence>
<evidence type="ECO:0000313" key="3">
    <source>
        <dbReference type="Proteomes" id="UP001487296"/>
    </source>
</evidence>
<reference evidence="2 3" key="1">
    <citation type="submission" date="2024-04" db="EMBL/GenBank/DDBJ databases">
        <title>Human intestinal bacterial collection.</title>
        <authorList>
            <person name="Pauvert C."/>
            <person name="Hitch T.C.A."/>
            <person name="Clavel T."/>
        </authorList>
    </citation>
    <scope>NUCLEOTIDE SEQUENCE [LARGE SCALE GENOMIC DNA]</scope>
    <source>
        <strain evidence="2 3">CLA-AA-H145</strain>
    </source>
</reference>
<comment type="caution">
    <text evidence="2">The sequence shown here is derived from an EMBL/GenBank/DDBJ whole genome shotgun (WGS) entry which is preliminary data.</text>
</comment>
<dbReference type="SUPFAM" id="SSF53448">
    <property type="entry name" value="Nucleotide-diphospho-sugar transferases"/>
    <property type="match status" value="1"/>
</dbReference>
<dbReference type="CDD" id="cd00761">
    <property type="entry name" value="Glyco_tranf_GTA_type"/>
    <property type="match status" value="1"/>
</dbReference>
<dbReference type="Gene3D" id="3.90.550.10">
    <property type="entry name" value="Spore Coat Polysaccharide Biosynthesis Protein SpsA, Chain A"/>
    <property type="match status" value="1"/>
</dbReference>
<sequence length="312" mass="36127">MNENILLSVVIPIYNVERTLARCVESVLGQHVEGMELILVDDGSTDRSALVANRYQNRPHVTLIHKANGGLSDARNEGLYYAKGRYVTFVDSDDYLLPDTYAPLMAMLEAHPEYDILEYSFVRETSCGWKTIKLPEREYTHIGDYWLGCRGYEHTYAWNKIYRRSLFDGTPWAKGRLFEDVYAMGGLLPKVHTLRTTSRGTYRYTYNPSGITVKADACGWRDLLQGHLRMLHNYDFRGHADFARYYATLLNIQLTTFELSGDEHDIVLPSLPYRHTWKLCMLHLLGMRRLCLLHRQAKRCLQVVSRAIHEVN</sequence>
<dbReference type="EC" id="2.4.-.-" evidence="2"/>
<organism evidence="2 3">
    <name type="scientific">Hallella faecis</name>
    <dbReference type="NCBI Taxonomy" id="2841596"/>
    <lineage>
        <taxon>Bacteria</taxon>
        <taxon>Pseudomonadati</taxon>
        <taxon>Bacteroidota</taxon>
        <taxon>Bacteroidia</taxon>
        <taxon>Bacteroidales</taxon>
        <taxon>Prevotellaceae</taxon>
        <taxon>Hallella</taxon>
    </lineage>
</organism>
<accession>A0ABV1FN97</accession>
<dbReference type="Pfam" id="PF00535">
    <property type="entry name" value="Glycos_transf_2"/>
    <property type="match status" value="1"/>
</dbReference>
<keyword evidence="2" id="KW-0808">Transferase</keyword>
<dbReference type="PANTHER" id="PTHR22916:SF3">
    <property type="entry name" value="UDP-GLCNAC:BETAGAL BETA-1,3-N-ACETYLGLUCOSAMINYLTRANSFERASE-LIKE PROTEIN 1"/>
    <property type="match status" value="1"/>
</dbReference>
<dbReference type="GO" id="GO:0016757">
    <property type="term" value="F:glycosyltransferase activity"/>
    <property type="evidence" value="ECO:0007669"/>
    <property type="project" value="UniProtKB-KW"/>
</dbReference>
<keyword evidence="2" id="KW-0328">Glycosyltransferase</keyword>